<dbReference type="OrthoDB" id="6345539at2759"/>
<sequence>MFSLEACHYLRDIWSQKWPLFDYVYHDDRNEEVSGAPSKDCGDITGLRGVYTINPDRDSCGFSVYCDMTTDGGGWTVFHNRINGNVEFYRDWEEFELGFGDVETEFWLGDNLSYSNGMKFTTFDQNNNPPSMFGNCAVSFHGACRHKACHHSCLNGGYLAGDQSTFGSGINWYTFTSWPE</sequence>
<dbReference type="InterPro" id="IPR036056">
    <property type="entry name" value="Fibrinogen-like_C"/>
</dbReference>
<dbReference type="GO" id="GO:0005615">
    <property type="term" value="C:extracellular space"/>
    <property type="evidence" value="ECO:0007669"/>
    <property type="project" value="TreeGrafter"/>
</dbReference>
<keyword evidence="3" id="KW-1185">Reference proteome</keyword>
<evidence type="ECO:0000259" key="1">
    <source>
        <dbReference type="PROSITE" id="PS51406"/>
    </source>
</evidence>
<dbReference type="Proteomes" id="UP000596742">
    <property type="component" value="Unassembled WGS sequence"/>
</dbReference>
<protein>
    <recommendedName>
        <fullName evidence="1">Fibrinogen C-terminal domain-containing protein</fullName>
    </recommendedName>
</protein>
<dbReference type="InterPro" id="IPR050373">
    <property type="entry name" value="Fibrinogen_C-term_domain"/>
</dbReference>
<dbReference type="InterPro" id="IPR014716">
    <property type="entry name" value="Fibrinogen_a/b/g_C_1"/>
</dbReference>
<dbReference type="PROSITE" id="PS51406">
    <property type="entry name" value="FIBRINOGEN_C_2"/>
    <property type="match status" value="2"/>
</dbReference>
<gene>
    <name evidence="2" type="ORF">MGAL_10B081981</name>
</gene>
<feature type="domain" description="Fibrinogen C-terminal" evidence="1">
    <location>
        <begin position="32"/>
        <end position="109"/>
    </location>
</feature>
<dbReference type="NCBIfam" id="NF040941">
    <property type="entry name" value="GGGWT_bact"/>
    <property type="match status" value="1"/>
</dbReference>
<dbReference type="Gene3D" id="3.90.215.10">
    <property type="entry name" value="Gamma Fibrinogen, chain A, domain 1"/>
    <property type="match status" value="1"/>
</dbReference>
<evidence type="ECO:0000313" key="3">
    <source>
        <dbReference type="Proteomes" id="UP000596742"/>
    </source>
</evidence>
<comment type="caution">
    <text evidence="2">The sequence shown here is derived from an EMBL/GenBank/DDBJ whole genome shotgun (WGS) entry which is preliminary data.</text>
</comment>
<accession>A0A8B6E9S5</accession>
<dbReference type="InterPro" id="IPR002181">
    <property type="entry name" value="Fibrinogen_a/b/g_C_dom"/>
</dbReference>
<dbReference type="AlphaFoldDB" id="A0A8B6E9S5"/>
<organism evidence="2 3">
    <name type="scientific">Mytilus galloprovincialis</name>
    <name type="common">Mediterranean mussel</name>
    <dbReference type="NCBI Taxonomy" id="29158"/>
    <lineage>
        <taxon>Eukaryota</taxon>
        <taxon>Metazoa</taxon>
        <taxon>Spiralia</taxon>
        <taxon>Lophotrochozoa</taxon>
        <taxon>Mollusca</taxon>
        <taxon>Bivalvia</taxon>
        <taxon>Autobranchia</taxon>
        <taxon>Pteriomorphia</taxon>
        <taxon>Mytilida</taxon>
        <taxon>Mytiloidea</taxon>
        <taxon>Mytilidae</taxon>
        <taxon>Mytilinae</taxon>
        <taxon>Mytilus</taxon>
    </lineage>
</organism>
<dbReference type="SMART" id="SM00186">
    <property type="entry name" value="FBG"/>
    <property type="match status" value="1"/>
</dbReference>
<proteinExistence type="predicted"/>
<dbReference type="EMBL" id="UYJE01004733">
    <property type="protein sequence ID" value="VDI30966.1"/>
    <property type="molecule type" value="Genomic_DNA"/>
</dbReference>
<evidence type="ECO:0000313" key="2">
    <source>
        <dbReference type="EMBL" id="VDI30966.1"/>
    </source>
</evidence>
<dbReference type="Pfam" id="PF00147">
    <property type="entry name" value="Fibrinogen_C"/>
    <property type="match status" value="2"/>
</dbReference>
<feature type="domain" description="Fibrinogen C-terminal" evidence="1">
    <location>
        <begin position="110"/>
        <end position="180"/>
    </location>
</feature>
<dbReference type="SUPFAM" id="SSF56496">
    <property type="entry name" value="Fibrinogen C-terminal domain-like"/>
    <property type="match status" value="1"/>
</dbReference>
<dbReference type="Gene3D" id="4.10.530.10">
    <property type="entry name" value="Gamma-fibrinogen Carboxyl Terminal Fragment, domain 2"/>
    <property type="match status" value="1"/>
</dbReference>
<dbReference type="PANTHER" id="PTHR19143">
    <property type="entry name" value="FIBRINOGEN/TENASCIN/ANGIOPOEITIN"/>
    <property type="match status" value="1"/>
</dbReference>
<name>A0A8B6E9S5_MYTGA</name>
<reference evidence="2" key="1">
    <citation type="submission" date="2018-11" db="EMBL/GenBank/DDBJ databases">
        <authorList>
            <person name="Alioto T."/>
            <person name="Alioto T."/>
        </authorList>
    </citation>
    <scope>NUCLEOTIDE SEQUENCE</scope>
</reference>